<keyword evidence="2 3" id="KW-0808">Transferase</keyword>
<evidence type="ECO:0000256" key="2">
    <source>
        <dbReference type="ARBA" id="ARBA00022679"/>
    </source>
</evidence>
<dbReference type="Proteomes" id="UP000321353">
    <property type="component" value="Chromosome"/>
</dbReference>
<name>A0A5B9M4T5_9BACT</name>
<dbReference type="CDD" id="cd03443">
    <property type="entry name" value="PaaI_thioesterase"/>
    <property type="match status" value="1"/>
</dbReference>
<dbReference type="RefSeq" id="WP_147865939.1">
    <property type="nucleotide sequence ID" value="NZ_CP036264.1"/>
</dbReference>
<reference evidence="3 4" key="1">
    <citation type="submission" date="2019-02" db="EMBL/GenBank/DDBJ databases">
        <title>Planctomycetal bacteria perform biofilm scaping via a novel small molecule.</title>
        <authorList>
            <person name="Jeske O."/>
            <person name="Boedeker C."/>
            <person name="Wiegand S."/>
            <person name="Breitling P."/>
            <person name="Kallscheuer N."/>
            <person name="Jogler M."/>
            <person name="Rohde M."/>
            <person name="Petersen J."/>
            <person name="Medema M.H."/>
            <person name="Surup F."/>
            <person name="Jogler C."/>
        </authorList>
    </citation>
    <scope>NUCLEOTIDE SEQUENCE [LARGE SCALE GENOMIC DNA]</scope>
    <source>
        <strain evidence="3 4">Mal15</strain>
    </source>
</reference>
<evidence type="ECO:0000313" key="4">
    <source>
        <dbReference type="Proteomes" id="UP000321353"/>
    </source>
</evidence>
<dbReference type="Gene3D" id="3.40.50.150">
    <property type="entry name" value="Vaccinia Virus protein VP39"/>
    <property type="match status" value="1"/>
</dbReference>
<accession>A0A5B9M4T5</accession>
<evidence type="ECO:0000313" key="3">
    <source>
        <dbReference type="EMBL" id="QEF96062.1"/>
    </source>
</evidence>
<dbReference type="InterPro" id="IPR029069">
    <property type="entry name" value="HotDog_dom_sf"/>
</dbReference>
<sequence>MAVIETDREVGWEKDYAERINPELMNKLLHRAVPVLEWTGWKITRVGPGFCESVLPLVVETTNQHGTHQAALISLSADYTGGMALTTLLTGTPLTGIHRGHPEESASLWLVGMDVKYENPSTSHLRAVSRVDPKTARRIQSRYFSGRVVLATIEVEFWSEDGERVAVAVMRYFAQATQKLLEHRSGGEQSPMTKLNLKTSARIIAGLRAMGGPAASQTTTDAQGRQLRIDGPHNHDRVAAGTHGVLQAKRLQKVLPQLGAMVGARTRQCDQVLRSIDGIEQLVMIGAGLDMRPIRRAADLRGATVFELDLPVMLAERQRVIERLEQQSGAVADAPERHQIAADFLQDDVGELLQKHFAFSETALTLFVYEGCSMYFDEQQNQRLLRSIRRRMKHPQSVLWMDCVTPAVINEGTGDPNIHEFVDRMEMIGERFVYGPADPRAFLRSCGFVCSSDVTAQQFLGSEDPTLGEYRFVTACQDVVDLDSVGPVE</sequence>
<dbReference type="Pfam" id="PF04072">
    <property type="entry name" value="LCM"/>
    <property type="match status" value="1"/>
</dbReference>
<dbReference type="Gene3D" id="3.10.129.10">
    <property type="entry name" value="Hotdog Thioesterase"/>
    <property type="match status" value="1"/>
</dbReference>
<dbReference type="KEGG" id="smam:Mal15_00880"/>
<dbReference type="GO" id="GO:0032259">
    <property type="term" value="P:methylation"/>
    <property type="evidence" value="ECO:0007669"/>
    <property type="project" value="UniProtKB-KW"/>
</dbReference>
<dbReference type="AlphaFoldDB" id="A0A5B9M4T5"/>
<organism evidence="3 4">
    <name type="scientific">Stieleria maiorica</name>
    <dbReference type="NCBI Taxonomy" id="2795974"/>
    <lineage>
        <taxon>Bacteria</taxon>
        <taxon>Pseudomonadati</taxon>
        <taxon>Planctomycetota</taxon>
        <taxon>Planctomycetia</taxon>
        <taxon>Pirellulales</taxon>
        <taxon>Pirellulaceae</taxon>
        <taxon>Stieleria</taxon>
    </lineage>
</organism>
<proteinExistence type="predicted"/>
<evidence type="ECO:0000256" key="1">
    <source>
        <dbReference type="ARBA" id="ARBA00022603"/>
    </source>
</evidence>
<dbReference type="SUPFAM" id="SSF53335">
    <property type="entry name" value="S-adenosyl-L-methionine-dependent methyltransferases"/>
    <property type="match status" value="1"/>
</dbReference>
<dbReference type="SUPFAM" id="SSF54637">
    <property type="entry name" value="Thioesterase/thiol ester dehydrase-isomerase"/>
    <property type="match status" value="1"/>
</dbReference>
<dbReference type="GO" id="GO:0008168">
    <property type="term" value="F:methyltransferase activity"/>
    <property type="evidence" value="ECO:0007669"/>
    <property type="project" value="UniProtKB-KW"/>
</dbReference>
<keyword evidence="1 3" id="KW-0489">Methyltransferase</keyword>
<keyword evidence="4" id="KW-1185">Reference proteome</keyword>
<gene>
    <name evidence="3" type="ORF">Mal15_00880</name>
</gene>
<dbReference type="InterPro" id="IPR029063">
    <property type="entry name" value="SAM-dependent_MTases_sf"/>
</dbReference>
<dbReference type="PANTHER" id="PTHR43619:SF2">
    <property type="entry name" value="S-ADENOSYL-L-METHIONINE-DEPENDENT METHYLTRANSFERASES SUPERFAMILY PROTEIN"/>
    <property type="match status" value="1"/>
</dbReference>
<protein>
    <submittedName>
        <fullName evidence="3">Leucine carboxyl methyltransferase</fullName>
    </submittedName>
</protein>
<dbReference type="EMBL" id="CP036264">
    <property type="protein sequence ID" value="QEF96062.1"/>
    <property type="molecule type" value="Genomic_DNA"/>
</dbReference>
<dbReference type="InterPro" id="IPR007213">
    <property type="entry name" value="Ppm1/Ppm2/Tcmp"/>
</dbReference>
<dbReference type="PANTHER" id="PTHR43619">
    <property type="entry name" value="S-ADENOSYL-L-METHIONINE-DEPENDENT METHYLTRANSFERASE YKTD-RELATED"/>
    <property type="match status" value="1"/>
</dbReference>